<comment type="similarity">
    <text evidence="2 4">Belongs to the FliE family.</text>
</comment>
<evidence type="ECO:0000313" key="5">
    <source>
        <dbReference type="EMBL" id="SJZ81661.1"/>
    </source>
</evidence>
<dbReference type="GO" id="GO:0003774">
    <property type="term" value="F:cytoskeletal motor activity"/>
    <property type="evidence" value="ECO:0007669"/>
    <property type="project" value="InterPro"/>
</dbReference>
<dbReference type="GO" id="GO:0071973">
    <property type="term" value="P:bacterial-type flagellum-dependent cell motility"/>
    <property type="evidence" value="ECO:0007669"/>
    <property type="project" value="InterPro"/>
</dbReference>
<accession>A0A1T4NQR2</accession>
<evidence type="ECO:0000256" key="3">
    <source>
        <dbReference type="ARBA" id="ARBA00023143"/>
    </source>
</evidence>
<name>A0A1T4NQR2_9HYPH</name>
<dbReference type="InterPro" id="IPR001624">
    <property type="entry name" value="FliE"/>
</dbReference>
<comment type="subcellular location">
    <subcellularLocation>
        <location evidence="1 4">Bacterial flagellum basal body</location>
    </subcellularLocation>
</comment>
<protein>
    <recommendedName>
        <fullName evidence="4">Flagellar hook-basal body complex protein FliE</fullName>
    </recommendedName>
</protein>
<gene>
    <name evidence="4" type="primary">fliE</name>
    <name evidence="5" type="ORF">SAMN05428963_103140</name>
</gene>
<dbReference type="AlphaFoldDB" id="A0A1T4NQR2"/>
<dbReference type="Pfam" id="PF02049">
    <property type="entry name" value="FliE"/>
    <property type="match status" value="1"/>
</dbReference>
<dbReference type="RefSeq" id="WP_078707252.1">
    <property type="nucleotide sequence ID" value="NZ_FUXL01000003.1"/>
</dbReference>
<dbReference type="GO" id="GO:0005198">
    <property type="term" value="F:structural molecule activity"/>
    <property type="evidence" value="ECO:0007669"/>
    <property type="project" value="InterPro"/>
</dbReference>
<dbReference type="EMBL" id="FUXL01000003">
    <property type="protein sequence ID" value="SJZ81661.1"/>
    <property type="molecule type" value="Genomic_DNA"/>
</dbReference>
<sequence length="108" mass="11047">MISAIGAALPRLDTARVDSAGSIGTTSMPGATQGTPATDFSSVLKEVAADAVDTMKSAEATSIQGIKGQASTQAVVDAVMQAERTLQTAVALRDKVVAAYQEMSRMSI</sequence>
<keyword evidence="3 4" id="KW-0975">Bacterial flagellum</keyword>
<dbReference type="STRING" id="1365950.SAMN05428963_103140"/>
<dbReference type="Proteomes" id="UP000190135">
    <property type="component" value="Unassembled WGS sequence"/>
</dbReference>
<evidence type="ECO:0000256" key="1">
    <source>
        <dbReference type="ARBA" id="ARBA00004117"/>
    </source>
</evidence>
<evidence type="ECO:0000313" key="6">
    <source>
        <dbReference type="Proteomes" id="UP000190135"/>
    </source>
</evidence>
<dbReference type="GO" id="GO:0009425">
    <property type="term" value="C:bacterial-type flagellum basal body"/>
    <property type="evidence" value="ECO:0007669"/>
    <property type="project" value="UniProtKB-SubCell"/>
</dbReference>
<evidence type="ECO:0000256" key="4">
    <source>
        <dbReference type="HAMAP-Rule" id="MF_00724"/>
    </source>
</evidence>
<dbReference type="PANTHER" id="PTHR34653">
    <property type="match status" value="1"/>
</dbReference>
<dbReference type="OrthoDB" id="9812413at2"/>
<keyword evidence="5" id="KW-0969">Cilium</keyword>
<keyword evidence="6" id="KW-1185">Reference proteome</keyword>
<proteinExistence type="inferred from homology"/>
<dbReference type="PANTHER" id="PTHR34653:SF1">
    <property type="entry name" value="FLAGELLAR HOOK-BASAL BODY COMPLEX PROTEIN FLIE"/>
    <property type="match status" value="1"/>
</dbReference>
<evidence type="ECO:0000256" key="2">
    <source>
        <dbReference type="ARBA" id="ARBA00009272"/>
    </source>
</evidence>
<keyword evidence="5" id="KW-0966">Cell projection</keyword>
<reference evidence="5 6" key="1">
    <citation type="submission" date="2017-02" db="EMBL/GenBank/DDBJ databases">
        <authorList>
            <person name="Peterson S.W."/>
        </authorList>
    </citation>
    <scope>NUCLEOTIDE SEQUENCE [LARGE SCALE GENOMIC DNA]</scope>
    <source>
        <strain evidence="5 6">USBA 369</strain>
    </source>
</reference>
<organism evidence="5 6">
    <name type="scientific">Consotaella salsifontis</name>
    <dbReference type="NCBI Taxonomy" id="1365950"/>
    <lineage>
        <taxon>Bacteria</taxon>
        <taxon>Pseudomonadati</taxon>
        <taxon>Pseudomonadota</taxon>
        <taxon>Alphaproteobacteria</taxon>
        <taxon>Hyphomicrobiales</taxon>
        <taxon>Aurantimonadaceae</taxon>
        <taxon>Consotaella</taxon>
    </lineage>
</organism>
<keyword evidence="5" id="KW-0282">Flagellum</keyword>
<dbReference type="HAMAP" id="MF_00724">
    <property type="entry name" value="FliE"/>
    <property type="match status" value="1"/>
</dbReference>